<keyword evidence="2" id="KW-1185">Reference proteome</keyword>
<gene>
    <name evidence="1" type="ORF">CSSPJE1EN1_LOCUS16675</name>
</gene>
<dbReference type="PANTHER" id="PTHR37067">
    <property type="entry name" value="PX DOMAIN-CONTAINING PROTEIN"/>
    <property type="match status" value="1"/>
</dbReference>
<sequence length="652" mass="74198">MERYHALSPSEQLKFFDGIMSRNNTLHRYIEIDGDKLTLKISNAVVDTIIGKLLFRPEDEMAALEHDDGEAFDPNIAEHATRLIKLKRNALLLFKPDCEADDGSYIVMIKNVKRFQLIIKHASCGMSFRQITAAIEHTRDVMSIGKLSGVSDHLVGQYVRVLVGVALTKIGVLLSSDYVWAFSIAFDGSTHCGTTFFDVCIHISVKGILYNFHLIAMPHFSRHTADLQVKMLVMLLGALYVSWADKLIGVATDGECMNMGHITGIEKQLVDLATHDVTQVNYVNHQVDLVVQASVELINGGNFVAKVYEVTVYLCKQNTLITEMGVTSPKKTNRWAALNNVLQFDIKYERQIIAFLYERREQRGVAVPPVLLETWWVQVFAVALGLELVHKMFCELQARLLLICQQRAYVNKLAVDLQMVYELRRIDFDAEFGDLDALDYFQQFNWFVTFESLELFVRNQGSRAEGHFDALDDSAQRDVLTSIGMFAMSIVQGIINIQAERNSCNEPTDKEAPPVMSSDLVRVQPVMFFRDVLQPRNVHLMKANWDEDAIYEIQQQHRDLVKAYKYEPPVKTILDQHDHKTKFNDAWEALGIRFATLRTFCGGLATLFPNSTSVESDFSILKWEKDPYRNNLLDMSLEGVFQSKQFEALAII</sequence>
<dbReference type="PANTHER" id="PTHR37067:SF3">
    <property type="entry name" value="PX DOMAIN-CONTAINING PROTEIN"/>
    <property type="match status" value="1"/>
</dbReference>
<accession>A0ABP0X0S8</accession>
<evidence type="ECO:0000313" key="1">
    <source>
        <dbReference type="EMBL" id="CAK9271197.1"/>
    </source>
</evidence>
<name>A0ABP0X0S8_9BRYO</name>
<protein>
    <recommendedName>
        <fullName evidence="3">HAT C-terminal dimerisation domain-containing protein</fullName>
    </recommendedName>
</protein>
<organism evidence="1 2">
    <name type="scientific">Sphagnum jensenii</name>
    <dbReference type="NCBI Taxonomy" id="128206"/>
    <lineage>
        <taxon>Eukaryota</taxon>
        <taxon>Viridiplantae</taxon>
        <taxon>Streptophyta</taxon>
        <taxon>Embryophyta</taxon>
        <taxon>Bryophyta</taxon>
        <taxon>Sphagnophytina</taxon>
        <taxon>Sphagnopsida</taxon>
        <taxon>Sphagnales</taxon>
        <taxon>Sphagnaceae</taxon>
        <taxon>Sphagnum</taxon>
    </lineage>
</organism>
<proteinExistence type="predicted"/>
<dbReference type="EMBL" id="OZ020099">
    <property type="protein sequence ID" value="CAK9271197.1"/>
    <property type="molecule type" value="Genomic_DNA"/>
</dbReference>
<reference evidence="1" key="1">
    <citation type="submission" date="2024-02" db="EMBL/GenBank/DDBJ databases">
        <authorList>
            <consortium name="ELIXIR-Norway"/>
            <consortium name="Elixir Norway"/>
        </authorList>
    </citation>
    <scope>NUCLEOTIDE SEQUENCE</scope>
</reference>
<evidence type="ECO:0000313" key="2">
    <source>
        <dbReference type="Proteomes" id="UP001497444"/>
    </source>
</evidence>
<dbReference type="Proteomes" id="UP001497444">
    <property type="component" value="Chromosome 4"/>
</dbReference>
<evidence type="ECO:0008006" key="3">
    <source>
        <dbReference type="Google" id="ProtNLM"/>
    </source>
</evidence>